<proteinExistence type="predicted"/>
<accession>A0ABU9VNZ8</accession>
<keyword evidence="2 3" id="KW-0238">DNA-binding</keyword>
<dbReference type="InterPro" id="IPR039532">
    <property type="entry name" value="TetR_C_Firmicutes"/>
</dbReference>
<organism evidence="5 6">
    <name type="scientific">Alkalicoccobacillus gibsonii</name>
    <dbReference type="NCBI Taxonomy" id="79881"/>
    <lineage>
        <taxon>Bacteria</taxon>
        <taxon>Bacillati</taxon>
        <taxon>Bacillota</taxon>
        <taxon>Bacilli</taxon>
        <taxon>Bacillales</taxon>
        <taxon>Bacillaceae</taxon>
        <taxon>Alkalicoccobacillus</taxon>
    </lineage>
</organism>
<dbReference type="Proteomes" id="UP001418796">
    <property type="component" value="Unassembled WGS sequence"/>
</dbReference>
<dbReference type="PANTHER" id="PTHR43479">
    <property type="entry name" value="ACREF/ENVCD OPERON REPRESSOR-RELATED"/>
    <property type="match status" value="1"/>
</dbReference>
<dbReference type="Gene3D" id="1.10.357.10">
    <property type="entry name" value="Tetracycline Repressor, domain 2"/>
    <property type="match status" value="1"/>
</dbReference>
<evidence type="ECO:0000259" key="4">
    <source>
        <dbReference type="PROSITE" id="PS50977"/>
    </source>
</evidence>
<feature type="DNA-binding region" description="H-T-H motif" evidence="3">
    <location>
        <begin position="34"/>
        <end position="53"/>
    </location>
</feature>
<keyword evidence="6" id="KW-1185">Reference proteome</keyword>
<evidence type="ECO:0000313" key="6">
    <source>
        <dbReference type="Proteomes" id="UP001418796"/>
    </source>
</evidence>
<gene>
    <name evidence="5" type="ORF">MKY91_19905</name>
</gene>
<dbReference type="PANTHER" id="PTHR43479:SF7">
    <property type="entry name" value="TETR-FAMILY TRANSCRIPTIONAL REGULATOR"/>
    <property type="match status" value="1"/>
</dbReference>
<sequence length="200" mass="23845">MEQEHSSQRQNRTKTHFRQALIDLIKEMGYHHVTVKDIVDRAAYNRSTFYIHYKYKIDLADDLLSTMLEGLEQSVGKPFVQGQKVYTTHLKNSSIHIVSYIYVNRDFFSLIKYEDTLPGLHTRFPKTFLKIYQEQFEFETIGHAPVNMDYFKKYTAYGFYGLLKYWILEDFQEDQETFIQEVIELTKTHMYSVKYVGGNE</sequence>
<name>A0ABU9VNZ8_9BACI</name>
<dbReference type="InterPro" id="IPR009057">
    <property type="entry name" value="Homeodomain-like_sf"/>
</dbReference>
<evidence type="ECO:0000256" key="2">
    <source>
        <dbReference type="ARBA" id="ARBA00023125"/>
    </source>
</evidence>
<dbReference type="Pfam" id="PF14278">
    <property type="entry name" value="TetR_C_8"/>
    <property type="match status" value="1"/>
</dbReference>
<evidence type="ECO:0000256" key="3">
    <source>
        <dbReference type="PROSITE-ProRule" id="PRU00335"/>
    </source>
</evidence>
<protein>
    <submittedName>
        <fullName evidence="5">TetR/AcrR family transcriptional regulator</fullName>
    </submittedName>
</protein>
<dbReference type="Pfam" id="PF00440">
    <property type="entry name" value="TetR_N"/>
    <property type="match status" value="1"/>
</dbReference>
<dbReference type="PROSITE" id="PS50977">
    <property type="entry name" value="HTH_TETR_2"/>
    <property type="match status" value="1"/>
</dbReference>
<dbReference type="RefSeq" id="WP_343132008.1">
    <property type="nucleotide sequence ID" value="NZ_JBCITK010000001.1"/>
</dbReference>
<evidence type="ECO:0000313" key="5">
    <source>
        <dbReference type="EMBL" id="MEN0645435.1"/>
    </source>
</evidence>
<comment type="caution">
    <text evidence="5">The sequence shown here is derived from an EMBL/GenBank/DDBJ whole genome shotgun (WGS) entry which is preliminary data.</text>
</comment>
<keyword evidence="1" id="KW-0678">Repressor</keyword>
<evidence type="ECO:0000256" key="1">
    <source>
        <dbReference type="ARBA" id="ARBA00022491"/>
    </source>
</evidence>
<dbReference type="SUPFAM" id="SSF46689">
    <property type="entry name" value="Homeodomain-like"/>
    <property type="match status" value="1"/>
</dbReference>
<dbReference type="InterPro" id="IPR050624">
    <property type="entry name" value="HTH-type_Tx_Regulator"/>
</dbReference>
<dbReference type="EMBL" id="JBCITK010000001">
    <property type="protein sequence ID" value="MEN0645435.1"/>
    <property type="molecule type" value="Genomic_DNA"/>
</dbReference>
<reference evidence="5 6" key="1">
    <citation type="submission" date="2024-03" db="EMBL/GenBank/DDBJ databases">
        <title>Bacilli Hybrid Assemblies.</title>
        <authorList>
            <person name="Kovac J."/>
        </authorList>
    </citation>
    <scope>NUCLEOTIDE SEQUENCE [LARGE SCALE GENOMIC DNA]</scope>
    <source>
        <strain evidence="5 6">FSL R7-0666</strain>
    </source>
</reference>
<dbReference type="InterPro" id="IPR001647">
    <property type="entry name" value="HTH_TetR"/>
</dbReference>
<feature type="domain" description="HTH tetR-type" evidence="4">
    <location>
        <begin position="11"/>
        <end position="71"/>
    </location>
</feature>